<feature type="region of interest" description="Disordered" evidence="1">
    <location>
        <begin position="46"/>
        <end position="66"/>
    </location>
</feature>
<sequence length="115" mass="11815">MPTRRRCSFSFSLLLLAVILCVVLHAHGAVAARPLRGIIAEPPTAPDAAAGPGAAAHAGGRGRQHDRSEAGAEVILAGFAAAVMVVIFCYIRVTRKNNGSGRVGLDGKPESLGGF</sequence>
<dbReference type="EMBL" id="BQKI01000003">
    <property type="protein sequence ID" value="GJM91181.1"/>
    <property type="molecule type" value="Genomic_DNA"/>
</dbReference>
<keyword evidence="2" id="KW-0812">Transmembrane</keyword>
<evidence type="ECO:0000313" key="4">
    <source>
        <dbReference type="EMBL" id="GJM91181.1"/>
    </source>
</evidence>
<reference evidence="4" key="1">
    <citation type="journal article" date="2018" name="DNA Res.">
        <title>Multiple hybrid de novo genome assembly of finger millet, an orphan allotetraploid crop.</title>
        <authorList>
            <person name="Hatakeyama M."/>
            <person name="Aluri S."/>
            <person name="Balachadran M.T."/>
            <person name="Sivarajan S.R."/>
            <person name="Patrignani A."/>
            <person name="Gruter S."/>
            <person name="Poveda L."/>
            <person name="Shimizu-Inatsugi R."/>
            <person name="Baeten J."/>
            <person name="Francoijs K.J."/>
            <person name="Nataraja K.N."/>
            <person name="Reddy Y.A.N."/>
            <person name="Phadnis S."/>
            <person name="Ravikumar R.L."/>
            <person name="Schlapbach R."/>
            <person name="Sreeman S.M."/>
            <person name="Shimizu K.K."/>
        </authorList>
    </citation>
    <scope>NUCLEOTIDE SEQUENCE</scope>
</reference>
<gene>
    <name evidence="4" type="primary">ga07530</name>
    <name evidence="4" type="ORF">PR202_ga07530</name>
</gene>
<keyword evidence="2" id="KW-1133">Transmembrane helix</keyword>
<reference evidence="4" key="2">
    <citation type="submission" date="2021-12" db="EMBL/GenBank/DDBJ databases">
        <title>Resequencing data analysis of finger millet.</title>
        <authorList>
            <person name="Hatakeyama M."/>
            <person name="Aluri S."/>
            <person name="Balachadran M.T."/>
            <person name="Sivarajan S.R."/>
            <person name="Poveda L."/>
            <person name="Shimizu-Inatsugi R."/>
            <person name="Schlapbach R."/>
            <person name="Sreeman S.M."/>
            <person name="Shimizu K.K."/>
        </authorList>
    </citation>
    <scope>NUCLEOTIDE SEQUENCE</scope>
</reference>
<dbReference type="PANTHER" id="PTHR34558">
    <property type="entry name" value="EXPRESSED PROTEIN"/>
    <property type="match status" value="1"/>
</dbReference>
<name>A0AAV5BYR0_ELECO</name>
<accession>A0AAV5BYR0</accession>
<dbReference type="AlphaFoldDB" id="A0AAV5BYR0"/>
<dbReference type="Proteomes" id="UP001054889">
    <property type="component" value="Unassembled WGS sequence"/>
</dbReference>
<evidence type="ECO:0000256" key="3">
    <source>
        <dbReference type="SAM" id="SignalP"/>
    </source>
</evidence>
<organism evidence="4 5">
    <name type="scientific">Eleusine coracana subsp. coracana</name>
    <dbReference type="NCBI Taxonomy" id="191504"/>
    <lineage>
        <taxon>Eukaryota</taxon>
        <taxon>Viridiplantae</taxon>
        <taxon>Streptophyta</taxon>
        <taxon>Embryophyta</taxon>
        <taxon>Tracheophyta</taxon>
        <taxon>Spermatophyta</taxon>
        <taxon>Magnoliopsida</taxon>
        <taxon>Liliopsida</taxon>
        <taxon>Poales</taxon>
        <taxon>Poaceae</taxon>
        <taxon>PACMAD clade</taxon>
        <taxon>Chloridoideae</taxon>
        <taxon>Cynodonteae</taxon>
        <taxon>Eleusininae</taxon>
        <taxon>Eleusine</taxon>
    </lineage>
</organism>
<feature type="compositionally biased region" description="Low complexity" evidence="1">
    <location>
        <begin position="46"/>
        <end position="58"/>
    </location>
</feature>
<feature type="transmembrane region" description="Helical" evidence="2">
    <location>
        <begin position="74"/>
        <end position="93"/>
    </location>
</feature>
<keyword evidence="5" id="KW-1185">Reference proteome</keyword>
<keyword evidence="2" id="KW-0472">Membrane</keyword>
<protein>
    <submittedName>
        <fullName evidence="4">Uncharacterized protein</fullName>
    </submittedName>
</protein>
<comment type="caution">
    <text evidence="4">The sequence shown here is derived from an EMBL/GenBank/DDBJ whole genome shotgun (WGS) entry which is preliminary data.</text>
</comment>
<evidence type="ECO:0000313" key="5">
    <source>
        <dbReference type="Proteomes" id="UP001054889"/>
    </source>
</evidence>
<feature type="chain" id="PRO_5043898936" evidence="3">
    <location>
        <begin position="32"/>
        <end position="115"/>
    </location>
</feature>
<evidence type="ECO:0000256" key="1">
    <source>
        <dbReference type="SAM" id="MobiDB-lite"/>
    </source>
</evidence>
<feature type="signal peptide" evidence="3">
    <location>
        <begin position="1"/>
        <end position="31"/>
    </location>
</feature>
<evidence type="ECO:0000256" key="2">
    <source>
        <dbReference type="SAM" id="Phobius"/>
    </source>
</evidence>
<proteinExistence type="predicted"/>
<keyword evidence="3" id="KW-0732">Signal</keyword>
<dbReference type="PANTHER" id="PTHR34558:SF11">
    <property type="match status" value="1"/>
</dbReference>